<dbReference type="Gene3D" id="3.40.50.150">
    <property type="entry name" value="Vaccinia Virus protein VP39"/>
    <property type="match status" value="2"/>
</dbReference>
<keyword evidence="1" id="KW-0963">Cytoplasm</keyword>
<accession>A0ABT9NBU7</accession>
<comment type="caution">
    <text evidence="6">The sequence shown here is derived from an EMBL/GenBank/DDBJ whole genome shotgun (WGS) entry which is preliminary data.</text>
</comment>
<dbReference type="InterPro" id="IPR046977">
    <property type="entry name" value="RsmC/RlmG"/>
</dbReference>
<evidence type="ECO:0000259" key="5">
    <source>
        <dbReference type="Pfam" id="PF05175"/>
    </source>
</evidence>
<evidence type="ECO:0000256" key="4">
    <source>
        <dbReference type="ARBA" id="ARBA00022679"/>
    </source>
</evidence>
<keyword evidence="3 6" id="KW-0489">Methyltransferase</keyword>
<reference evidence="6 7" key="1">
    <citation type="submission" date="2023-07" db="EMBL/GenBank/DDBJ databases">
        <title>Sequencing the genomes of 1000 actinobacteria strains.</title>
        <authorList>
            <person name="Klenk H.-P."/>
        </authorList>
    </citation>
    <scope>NUCLEOTIDE SEQUENCE [LARGE SCALE GENOMIC DNA]</scope>
    <source>
        <strain evidence="6 7">DSM 102162</strain>
    </source>
</reference>
<dbReference type="SUPFAM" id="SSF53335">
    <property type="entry name" value="S-adenosyl-L-methionine-dependent methyltransferases"/>
    <property type="match status" value="1"/>
</dbReference>
<feature type="domain" description="Methyltransferase small" evidence="5">
    <location>
        <begin position="288"/>
        <end position="403"/>
    </location>
</feature>
<dbReference type="InterPro" id="IPR007848">
    <property type="entry name" value="Small_mtfrase_dom"/>
</dbReference>
<keyword evidence="4 6" id="KW-0808">Transferase</keyword>
<evidence type="ECO:0000256" key="2">
    <source>
        <dbReference type="ARBA" id="ARBA00022552"/>
    </source>
</evidence>
<evidence type="ECO:0000313" key="7">
    <source>
        <dbReference type="Proteomes" id="UP001235966"/>
    </source>
</evidence>
<evidence type="ECO:0000256" key="3">
    <source>
        <dbReference type="ARBA" id="ARBA00022603"/>
    </source>
</evidence>
<evidence type="ECO:0000313" key="6">
    <source>
        <dbReference type="EMBL" id="MDP9801191.1"/>
    </source>
</evidence>
<dbReference type="Proteomes" id="UP001235966">
    <property type="component" value="Unassembled WGS sequence"/>
</dbReference>
<dbReference type="InterPro" id="IPR002052">
    <property type="entry name" value="DNA_methylase_N6_adenine_CS"/>
</dbReference>
<sequence>MTSFSPAPSALDRLICDVAGAEAPAARAFVVASDPDGSLLSWANAHGTAVVVASDYREYARAQAHGTAAHALTQLAPGSAPGAVGVGHLPKSLAGIRYLARQLARAGVETLVLGANTKHMSRSMNAELARSYANVHASRGRGKFRCLVASGPLPNLPELEPSTGGPGGRLHAVGGVFGGASDDAGGRLLAEAFLNDYLVRVTDTEQRDFKGKTPVTKGKVVTVSREECSNGPFILVDLGCGNGSVSRRVLDTTGGLIAGFPQDKADSEPTSQVRHEKFDSIDKDRFRFRVLATDVDAAAVASARLTLASYANAGLVSVSWDDAGEQIPDSSADVVLLNPPFHDGAGIDTSLVEHLLDNADRLLASGGELYLVYNSHLAYLPAVRRQFGIVQQIVRDRRFTVLKAWQNQGNRDL</sequence>
<evidence type="ECO:0000256" key="1">
    <source>
        <dbReference type="ARBA" id="ARBA00022490"/>
    </source>
</evidence>
<keyword evidence="7" id="KW-1185">Reference proteome</keyword>
<dbReference type="Pfam" id="PF05175">
    <property type="entry name" value="MTS"/>
    <property type="match status" value="1"/>
</dbReference>
<gene>
    <name evidence="6" type="ORF">J2S49_001267</name>
</gene>
<dbReference type="PANTHER" id="PTHR47816">
    <property type="entry name" value="RIBOSOMAL RNA SMALL SUBUNIT METHYLTRANSFERASE C"/>
    <property type="match status" value="1"/>
</dbReference>
<dbReference type="InterPro" id="IPR029063">
    <property type="entry name" value="SAM-dependent_MTases_sf"/>
</dbReference>
<dbReference type="EMBL" id="JAUSQW010000001">
    <property type="protein sequence ID" value="MDP9801191.1"/>
    <property type="molecule type" value="Genomic_DNA"/>
</dbReference>
<protein>
    <submittedName>
        <fullName evidence="6">16S rRNA (Guanine1207-N2)-methyltransferase</fullName>
        <ecNumber evidence="6">2.1.1.172</ecNumber>
    </submittedName>
</protein>
<name>A0ABT9NBU7_9ACTO</name>
<dbReference type="GO" id="GO:0052914">
    <property type="term" value="F:16S rRNA (guanine(1207)-N(2))-methyltransferase activity"/>
    <property type="evidence" value="ECO:0007669"/>
    <property type="project" value="UniProtKB-EC"/>
</dbReference>
<dbReference type="PANTHER" id="PTHR47816:SF4">
    <property type="entry name" value="RIBOSOMAL RNA SMALL SUBUNIT METHYLTRANSFERASE C"/>
    <property type="match status" value="1"/>
</dbReference>
<dbReference type="PROSITE" id="PS00092">
    <property type="entry name" value="N6_MTASE"/>
    <property type="match status" value="1"/>
</dbReference>
<keyword evidence="2" id="KW-0698">rRNA processing</keyword>
<organism evidence="6 7">
    <name type="scientific">Arcanobacterium wilhelmae</name>
    <dbReference type="NCBI Taxonomy" id="1803177"/>
    <lineage>
        <taxon>Bacteria</taxon>
        <taxon>Bacillati</taxon>
        <taxon>Actinomycetota</taxon>
        <taxon>Actinomycetes</taxon>
        <taxon>Actinomycetales</taxon>
        <taxon>Actinomycetaceae</taxon>
        <taxon>Arcanobacterium</taxon>
    </lineage>
</organism>
<proteinExistence type="predicted"/>
<dbReference type="RefSeq" id="WP_278058988.1">
    <property type="nucleotide sequence ID" value="NZ_CP121247.1"/>
</dbReference>
<dbReference type="EC" id="2.1.1.172" evidence="6"/>